<evidence type="ECO:0000313" key="2">
    <source>
        <dbReference type="EMBL" id="USG63157.1"/>
    </source>
</evidence>
<accession>A0ABY4W806</accession>
<dbReference type="Gene3D" id="2.170.150.40">
    <property type="entry name" value="Domain of unknown function (DUF427)"/>
    <property type="match status" value="1"/>
</dbReference>
<proteinExistence type="predicted"/>
<dbReference type="InterPro" id="IPR007361">
    <property type="entry name" value="DUF427"/>
</dbReference>
<name>A0ABY4W806_9PROT</name>
<gene>
    <name evidence="2" type="ORF">NBZ79_09230</name>
</gene>
<organism evidence="2 3">
    <name type="scientific">Sneathiella marina</name>
    <dbReference type="NCBI Taxonomy" id="2950108"/>
    <lineage>
        <taxon>Bacteria</taxon>
        <taxon>Pseudomonadati</taxon>
        <taxon>Pseudomonadota</taxon>
        <taxon>Alphaproteobacteria</taxon>
        <taxon>Sneathiellales</taxon>
        <taxon>Sneathiellaceae</taxon>
        <taxon>Sneathiella</taxon>
    </lineage>
</organism>
<evidence type="ECO:0000313" key="3">
    <source>
        <dbReference type="Proteomes" id="UP001056291"/>
    </source>
</evidence>
<keyword evidence="3" id="KW-1185">Reference proteome</keyword>
<sequence length="126" mass="14171">MDVTTSTNAAPGFVKFPDYAIVLEKAGQECVATLQGRVIAKSNRAIILKESNHMPVVYFPLDDIERDTVSPSDKETFCPFKGTASYWSFGNEKNIAWSYEDPFDEMLDIKDYVAFYSDRLDAPILA</sequence>
<protein>
    <submittedName>
        <fullName evidence="2">DUF427 domain-containing protein</fullName>
    </submittedName>
</protein>
<reference evidence="2" key="1">
    <citation type="submission" date="2022-06" db="EMBL/GenBank/DDBJ databases">
        <title>Sneathiella actinostolidae sp. nov., isolated from a sea anemonein the Western Pacific Ocean.</title>
        <authorList>
            <person name="Wei M.J."/>
        </authorList>
    </citation>
    <scope>NUCLEOTIDE SEQUENCE</scope>
    <source>
        <strain evidence="2">PHK-P5</strain>
    </source>
</reference>
<dbReference type="PANTHER" id="PTHR34310">
    <property type="entry name" value="DUF427 DOMAIN PROTEIN (AFU_ORTHOLOGUE AFUA_3G02220)"/>
    <property type="match status" value="1"/>
</dbReference>
<dbReference type="PANTHER" id="PTHR34310:SF9">
    <property type="entry name" value="BLR5716 PROTEIN"/>
    <property type="match status" value="1"/>
</dbReference>
<dbReference type="EMBL" id="CP098747">
    <property type="protein sequence ID" value="USG63157.1"/>
    <property type="molecule type" value="Genomic_DNA"/>
</dbReference>
<dbReference type="RefSeq" id="WP_251937793.1">
    <property type="nucleotide sequence ID" value="NZ_CP098747.1"/>
</dbReference>
<feature type="domain" description="DUF427" evidence="1">
    <location>
        <begin position="32"/>
        <end position="117"/>
    </location>
</feature>
<evidence type="ECO:0000259" key="1">
    <source>
        <dbReference type="Pfam" id="PF04248"/>
    </source>
</evidence>
<dbReference type="InterPro" id="IPR038694">
    <property type="entry name" value="DUF427_sf"/>
</dbReference>
<dbReference type="Pfam" id="PF04248">
    <property type="entry name" value="NTP_transf_9"/>
    <property type="match status" value="1"/>
</dbReference>
<dbReference type="Proteomes" id="UP001056291">
    <property type="component" value="Chromosome"/>
</dbReference>